<comment type="caution">
    <text evidence="1">The sequence shown here is derived from an EMBL/GenBank/DDBJ whole genome shotgun (WGS) entry which is preliminary data.</text>
</comment>
<sequence>MRVGVNWKMLFFSTGGNRVHVLSRTATGQCGDEQPTLSVVGEPINSSTVGTAQHSILMLRHLGTILA</sequence>
<evidence type="ECO:0000313" key="2">
    <source>
        <dbReference type="Proteomes" id="UP000249061"/>
    </source>
</evidence>
<gene>
    <name evidence="1" type="ORF">DI536_35985</name>
</gene>
<evidence type="ECO:0000313" key="1">
    <source>
        <dbReference type="EMBL" id="PZR03465.1"/>
    </source>
</evidence>
<dbReference type="EMBL" id="QFQP01000088">
    <property type="protein sequence ID" value="PZR03465.1"/>
    <property type="molecule type" value="Genomic_DNA"/>
</dbReference>
<protein>
    <submittedName>
        <fullName evidence="1">Uncharacterized protein</fullName>
    </submittedName>
</protein>
<dbReference type="Proteomes" id="UP000249061">
    <property type="component" value="Unassembled WGS sequence"/>
</dbReference>
<name>A0A2W5SVK6_9BACT</name>
<dbReference type="AlphaFoldDB" id="A0A2W5SVK6"/>
<accession>A0A2W5SVK6</accession>
<organism evidence="1 2">
    <name type="scientific">Archangium gephyra</name>
    <dbReference type="NCBI Taxonomy" id="48"/>
    <lineage>
        <taxon>Bacteria</taxon>
        <taxon>Pseudomonadati</taxon>
        <taxon>Myxococcota</taxon>
        <taxon>Myxococcia</taxon>
        <taxon>Myxococcales</taxon>
        <taxon>Cystobacterineae</taxon>
        <taxon>Archangiaceae</taxon>
        <taxon>Archangium</taxon>
    </lineage>
</organism>
<reference evidence="1 2" key="1">
    <citation type="submission" date="2017-08" db="EMBL/GenBank/DDBJ databases">
        <title>Infants hospitalized years apart are colonized by the same room-sourced microbial strains.</title>
        <authorList>
            <person name="Brooks B."/>
            <person name="Olm M.R."/>
            <person name="Firek B.A."/>
            <person name="Baker R."/>
            <person name="Thomas B.C."/>
            <person name="Morowitz M.J."/>
            <person name="Banfield J.F."/>
        </authorList>
    </citation>
    <scope>NUCLEOTIDE SEQUENCE [LARGE SCALE GENOMIC DNA]</scope>
    <source>
        <strain evidence="1">S2_003_000_R2_14</strain>
    </source>
</reference>
<proteinExistence type="predicted"/>